<reference evidence="4" key="1">
    <citation type="journal article" date="2019" name="Int. J. Syst. Evol. Microbiol.">
        <title>The Global Catalogue of Microorganisms (GCM) 10K type strain sequencing project: providing services to taxonomists for standard genome sequencing and annotation.</title>
        <authorList>
            <consortium name="The Broad Institute Genomics Platform"/>
            <consortium name="The Broad Institute Genome Sequencing Center for Infectious Disease"/>
            <person name="Wu L."/>
            <person name="Ma J."/>
        </authorList>
    </citation>
    <scope>NUCLEOTIDE SEQUENCE [LARGE SCALE GENOMIC DNA]</scope>
    <source>
        <strain evidence="4">JCM 17939</strain>
    </source>
</reference>
<dbReference type="InterPro" id="IPR036890">
    <property type="entry name" value="HATPase_C_sf"/>
</dbReference>
<dbReference type="PANTHER" id="PTHR35526">
    <property type="entry name" value="ANTI-SIGMA-F FACTOR RSBW-RELATED"/>
    <property type="match status" value="1"/>
</dbReference>
<dbReference type="InterPro" id="IPR003594">
    <property type="entry name" value="HATPase_dom"/>
</dbReference>
<evidence type="ECO:0000259" key="2">
    <source>
        <dbReference type="Pfam" id="PF13581"/>
    </source>
</evidence>
<dbReference type="PANTHER" id="PTHR35526:SF3">
    <property type="entry name" value="ANTI-SIGMA-F FACTOR RSBW"/>
    <property type="match status" value="1"/>
</dbReference>
<dbReference type="InterPro" id="IPR050267">
    <property type="entry name" value="Anti-sigma-factor_SerPK"/>
</dbReference>
<accession>A0ABP8UTM0</accession>
<dbReference type="EMBL" id="BAABHK010000022">
    <property type="protein sequence ID" value="GAA4638276.1"/>
    <property type="molecule type" value="Genomic_DNA"/>
</dbReference>
<protein>
    <recommendedName>
        <fullName evidence="2">Histidine kinase/HSP90-like ATPase domain-containing protein</fullName>
    </recommendedName>
</protein>
<proteinExistence type="predicted"/>
<feature type="domain" description="Histidine kinase/HSP90-like ATPase" evidence="2">
    <location>
        <begin position="29"/>
        <end position="142"/>
    </location>
</feature>
<keyword evidence="4" id="KW-1185">Reference proteome</keyword>
<evidence type="ECO:0000313" key="3">
    <source>
        <dbReference type="EMBL" id="GAA4638276.1"/>
    </source>
</evidence>
<dbReference type="Gene3D" id="3.30.565.10">
    <property type="entry name" value="Histidine kinase-like ATPase, C-terminal domain"/>
    <property type="match status" value="1"/>
</dbReference>
<keyword evidence="1" id="KW-0723">Serine/threonine-protein kinase</keyword>
<keyword evidence="1" id="KW-0418">Kinase</keyword>
<gene>
    <name evidence="3" type="ORF">GCM10023196_095330</name>
</gene>
<dbReference type="Proteomes" id="UP001501442">
    <property type="component" value="Unassembled WGS sequence"/>
</dbReference>
<name>A0ABP8UTM0_9ACTN</name>
<sequence>MTASAMESAADALRAGACVAWELPGDRMVRHARRIVSDVVSGLGVPEDFVHTATVAVSELATNALVHGSAHAALESGPPVTGLPELWLYVRGTALPRELVLSVFDMGLGASWSAATVPAVGVPDAESESGRGLQILGALAEESQGRWGMHPSRAPLGAYRLPGTAAWLALPLPSEIRAGPAFRDISPAEAIESLASHLRHRGIDGDELQARVNGRAARLSVRHLTVWALNGAYRWCGASGPRRRPLADVVDATDQILAETELARRRSEMEG</sequence>
<evidence type="ECO:0000313" key="4">
    <source>
        <dbReference type="Proteomes" id="UP001501442"/>
    </source>
</evidence>
<dbReference type="CDD" id="cd16936">
    <property type="entry name" value="HATPase_RsbW-like"/>
    <property type="match status" value="1"/>
</dbReference>
<dbReference type="Pfam" id="PF13581">
    <property type="entry name" value="HATPase_c_2"/>
    <property type="match status" value="1"/>
</dbReference>
<comment type="caution">
    <text evidence="3">The sequence shown here is derived from an EMBL/GenBank/DDBJ whole genome shotgun (WGS) entry which is preliminary data.</text>
</comment>
<organism evidence="3 4">
    <name type="scientific">Actinoallomurus vinaceus</name>
    <dbReference type="NCBI Taxonomy" id="1080074"/>
    <lineage>
        <taxon>Bacteria</taxon>
        <taxon>Bacillati</taxon>
        <taxon>Actinomycetota</taxon>
        <taxon>Actinomycetes</taxon>
        <taxon>Streptosporangiales</taxon>
        <taxon>Thermomonosporaceae</taxon>
        <taxon>Actinoallomurus</taxon>
    </lineage>
</organism>
<keyword evidence="1" id="KW-0808">Transferase</keyword>
<evidence type="ECO:0000256" key="1">
    <source>
        <dbReference type="ARBA" id="ARBA00022527"/>
    </source>
</evidence>